<dbReference type="EMBL" id="VDLU01000001">
    <property type="protein sequence ID" value="TNJ30177.1"/>
    <property type="molecule type" value="Genomic_DNA"/>
</dbReference>
<protein>
    <submittedName>
        <fullName evidence="2">Mge1</fullName>
    </submittedName>
</protein>
<dbReference type="OrthoDB" id="201635at2759"/>
<dbReference type="GO" id="GO:0051087">
    <property type="term" value="F:protein-folding chaperone binding"/>
    <property type="evidence" value="ECO:0007669"/>
    <property type="project" value="InterPro"/>
</dbReference>
<name>A0A4Z1TAC3_GIAMU</name>
<comment type="caution">
    <text evidence="2">The sequence shown here is derived from an EMBL/GenBank/DDBJ whole genome shotgun (WGS) entry which is preliminary data.</text>
</comment>
<reference evidence="2 3" key="1">
    <citation type="submission" date="2019-05" db="EMBL/GenBank/DDBJ databases">
        <title>The compact genome of Giardia muris reveals important steps in the evolution of intestinal protozoan parasites.</title>
        <authorList>
            <person name="Xu F."/>
            <person name="Jimenez-Gonzalez A."/>
            <person name="Einarsson E."/>
            <person name="Astvaldsson A."/>
            <person name="Peirasmaki D."/>
            <person name="Eckmann L."/>
            <person name="Andersson J.O."/>
            <person name="Svard S.G."/>
            <person name="Jerlstrom-Hultqvist J."/>
        </authorList>
    </citation>
    <scope>NUCLEOTIDE SEQUENCE [LARGE SCALE GENOMIC DNA]</scope>
    <source>
        <strain evidence="2 3">Roberts-Thomson</strain>
    </source>
</reference>
<dbReference type="Pfam" id="PF01025">
    <property type="entry name" value="GrpE"/>
    <property type="match status" value="1"/>
</dbReference>
<dbReference type="GO" id="GO:0051082">
    <property type="term" value="F:unfolded protein binding"/>
    <property type="evidence" value="ECO:0007669"/>
    <property type="project" value="TreeGrafter"/>
</dbReference>
<evidence type="ECO:0000313" key="2">
    <source>
        <dbReference type="EMBL" id="TNJ30177.1"/>
    </source>
</evidence>
<evidence type="ECO:0000313" key="3">
    <source>
        <dbReference type="Proteomes" id="UP000315496"/>
    </source>
</evidence>
<dbReference type="PANTHER" id="PTHR21237:SF23">
    <property type="entry name" value="GRPE PROTEIN HOMOLOG, MITOCHONDRIAL"/>
    <property type="match status" value="1"/>
</dbReference>
<evidence type="ECO:0000256" key="1">
    <source>
        <dbReference type="ARBA" id="ARBA00023186"/>
    </source>
</evidence>
<dbReference type="PANTHER" id="PTHR21237">
    <property type="entry name" value="GRPE PROTEIN"/>
    <property type="match status" value="1"/>
</dbReference>
<sequence>MSITTQQQASSSISHADLMAERRRIAVLHAQALDAARHDALANSVNSFLPVVDALLALKATASLGRGLPSKRKLRHLKEGVVGVSDLSIQTLQKMGVTLIRPNVGDLFRPDLHEAIAIHGTQPSENKKDGSQSTMDLAIAKVIEAGYNLNGQVLRPACVEVTSYEK</sequence>
<dbReference type="GO" id="GO:0000774">
    <property type="term" value="F:adenyl-nucleotide exchange factor activity"/>
    <property type="evidence" value="ECO:0007669"/>
    <property type="project" value="InterPro"/>
</dbReference>
<dbReference type="Gene3D" id="2.30.22.10">
    <property type="entry name" value="Head domain of nucleotide exchange factor GrpE"/>
    <property type="match status" value="1"/>
</dbReference>
<dbReference type="InterPro" id="IPR000740">
    <property type="entry name" value="GrpE"/>
</dbReference>
<dbReference type="VEuPathDB" id="GiardiaDB:GMRT_14282"/>
<organism evidence="2 3">
    <name type="scientific">Giardia muris</name>
    <dbReference type="NCBI Taxonomy" id="5742"/>
    <lineage>
        <taxon>Eukaryota</taxon>
        <taxon>Metamonada</taxon>
        <taxon>Diplomonadida</taxon>
        <taxon>Hexamitidae</taxon>
        <taxon>Giardiinae</taxon>
        <taxon>Giardia</taxon>
    </lineage>
</organism>
<accession>A0A4Z1TAC3</accession>
<proteinExistence type="predicted"/>
<keyword evidence="1" id="KW-0143">Chaperone</keyword>
<keyword evidence="3" id="KW-1185">Reference proteome</keyword>
<dbReference type="Proteomes" id="UP000315496">
    <property type="component" value="Chromosome 1"/>
</dbReference>
<dbReference type="InterPro" id="IPR009012">
    <property type="entry name" value="GrpE_head"/>
</dbReference>
<dbReference type="GO" id="GO:0042803">
    <property type="term" value="F:protein homodimerization activity"/>
    <property type="evidence" value="ECO:0007669"/>
    <property type="project" value="InterPro"/>
</dbReference>
<gene>
    <name evidence="2" type="ORF">GMRT_14282</name>
</gene>
<dbReference type="SUPFAM" id="SSF51064">
    <property type="entry name" value="Head domain of nucleotide exchange factor GrpE"/>
    <property type="match status" value="1"/>
</dbReference>
<dbReference type="GO" id="GO:0006457">
    <property type="term" value="P:protein folding"/>
    <property type="evidence" value="ECO:0007669"/>
    <property type="project" value="InterPro"/>
</dbReference>
<dbReference type="AlphaFoldDB" id="A0A4Z1TAC3"/>